<accession>A0AAD4FBN8</accession>
<dbReference type="Proteomes" id="UP001199106">
    <property type="component" value="Unassembled WGS sequence"/>
</dbReference>
<reference evidence="2" key="1">
    <citation type="submission" date="2021-07" db="EMBL/GenBank/DDBJ databases">
        <title>Genome Resource of American Ginseng Black Spot Pathogen Alternaria panax.</title>
        <authorList>
            <person name="Qiu C."/>
            <person name="Wang W."/>
            <person name="Liu Z."/>
        </authorList>
    </citation>
    <scope>NUCLEOTIDE SEQUENCE</scope>
    <source>
        <strain evidence="2">BNCC115425</strain>
    </source>
</reference>
<evidence type="ECO:0000256" key="1">
    <source>
        <dbReference type="SAM" id="MobiDB-lite"/>
    </source>
</evidence>
<proteinExistence type="predicted"/>
<keyword evidence="3" id="KW-1185">Reference proteome</keyword>
<gene>
    <name evidence="2" type="ORF">G6011_05350</name>
</gene>
<evidence type="ECO:0000313" key="2">
    <source>
        <dbReference type="EMBL" id="KAG9187479.1"/>
    </source>
</evidence>
<feature type="region of interest" description="Disordered" evidence="1">
    <location>
        <begin position="1"/>
        <end position="74"/>
    </location>
</feature>
<dbReference type="EMBL" id="JAANER010000007">
    <property type="protein sequence ID" value="KAG9187479.1"/>
    <property type="molecule type" value="Genomic_DNA"/>
</dbReference>
<comment type="caution">
    <text evidence="2">The sequence shown here is derived from an EMBL/GenBank/DDBJ whole genome shotgun (WGS) entry which is preliminary data.</text>
</comment>
<feature type="compositionally biased region" description="Polar residues" evidence="1">
    <location>
        <begin position="28"/>
        <end position="43"/>
    </location>
</feature>
<feature type="compositionally biased region" description="Low complexity" evidence="1">
    <location>
        <begin position="54"/>
        <end position="74"/>
    </location>
</feature>
<protein>
    <submittedName>
        <fullName evidence="2">Uncharacterized protein</fullName>
    </submittedName>
</protein>
<organism evidence="2 3">
    <name type="scientific">Alternaria panax</name>
    <dbReference type="NCBI Taxonomy" id="48097"/>
    <lineage>
        <taxon>Eukaryota</taxon>
        <taxon>Fungi</taxon>
        <taxon>Dikarya</taxon>
        <taxon>Ascomycota</taxon>
        <taxon>Pezizomycotina</taxon>
        <taxon>Dothideomycetes</taxon>
        <taxon>Pleosporomycetidae</taxon>
        <taxon>Pleosporales</taxon>
        <taxon>Pleosporineae</taxon>
        <taxon>Pleosporaceae</taxon>
        <taxon>Alternaria</taxon>
        <taxon>Alternaria sect. Panax</taxon>
    </lineage>
</organism>
<dbReference type="AlphaFoldDB" id="A0AAD4FBN8"/>
<sequence>MSLLVMSTEPPSTLDRLSPSWIRRPMSRRSTSPQKESRPTTANGLLAPEPAQASSNSDGSRSPRSSSSGRRGSVMELVNRLRSSSNASLTSNKSQDADFSEIDSWFSGFQKYNQLVSNTITPNQAYPSKEFSKASKALTKNCGGKFLHGLPEAVFDFSLLWCPAGQMSRKDANEPSWSWTAYEGPVNFPFDPTTCPDVYKIPRSEGEWFQSEIVNFHVGPESAQYTVRREKGNSLRMRYPPYFHAPRGSDHSNESNTLRFAAHTISADAFIAEQIQHEEKDIPCSHLINVEKNLHCGVIMDYESVISEPSSTGPFEFVLLSRSLWREPSPDNRKPGVNTMHPPGTPIWNGEQFLWDSRVHDHDEQFATGPWKMLNVMLIKWVGEHAERVAIARIHEDEWLQHNPTRTNIVLR</sequence>
<evidence type="ECO:0000313" key="3">
    <source>
        <dbReference type="Proteomes" id="UP001199106"/>
    </source>
</evidence>
<name>A0AAD4FBN8_9PLEO</name>